<dbReference type="STRING" id="95161.SAMN05660874_03486"/>
<feature type="domain" description="VOC" evidence="1">
    <location>
        <begin position="24"/>
        <end position="143"/>
    </location>
</feature>
<dbReference type="EMBL" id="FOZX01000005">
    <property type="protein sequence ID" value="SFS81190.1"/>
    <property type="molecule type" value="Genomic_DNA"/>
</dbReference>
<dbReference type="InterPro" id="IPR037523">
    <property type="entry name" value="VOC_core"/>
</dbReference>
<dbReference type="InterPro" id="IPR004360">
    <property type="entry name" value="Glyas_Fos-R_dOase_dom"/>
</dbReference>
<dbReference type="PROSITE" id="PS51819">
    <property type="entry name" value="VOC"/>
    <property type="match status" value="1"/>
</dbReference>
<dbReference type="Proteomes" id="UP000198852">
    <property type="component" value="Unassembled WGS sequence"/>
</dbReference>
<dbReference type="PANTHER" id="PTHR36437">
    <property type="entry name" value="GLYOXALASE/BLEOMYCIN RESISTANCE PROTEIN/DIOXYGENASE"/>
    <property type="match status" value="1"/>
</dbReference>
<dbReference type="InterPro" id="IPR029068">
    <property type="entry name" value="Glyas_Bleomycin-R_OHBP_Dase"/>
</dbReference>
<dbReference type="SUPFAM" id="SSF54593">
    <property type="entry name" value="Glyoxalase/Bleomycin resistance protein/Dihydroxybiphenyl dioxygenase"/>
    <property type="match status" value="1"/>
</dbReference>
<evidence type="ECO:0000259" key="1">
    <source>
        <dbReference type="PROSITE" id="PS51819"/>
    </source>
</evidence>
<dbReference type="PANTHER" id="PTHR36437:SF2">
    <property type="entry name" value="GLYOXALASE_BLEOMYCIN RESISTANCE PROTEIN_DIOXYGENASE"/>
    <property type="match status" value="1"/>
</dbReference>
<dbReference type="AlphaFoldDB" id="A0A1I6SWB3"/>
<sequence>MSFGRRGSPQYMTTHTPTSTTVTNIGVTMFTVADQDTALDFYTGKLGWEVRGDTRFGPNDEYRWLEVAPPGSTARLALNPPMGGGQPGGSGIGVETADVHGEYERLRALGGVQIDSEPESGPGSPLLFMISDPDGNHIAVVEA</sequence>
<protein>
    <recommendedName>
        <fullName evidence="1">VOC domain-containing protein</fullName>
    </recommendedName>
</protein>
<gene>
    <name evidence="2" type="ORF">SAMN05660874_03486</name>
</gene>
<evidence type="ECO:0000313" key="3">
    <source>
        <dbReference type="Proteomes" id="UP000198852"/>
    </source>
</evidence>
<evidence type="ECO:0000313" key="2">
    <source>
        <dbReference type="EMBL" id="SFS81190.1"/>
    </source>
</evidence>
<organism evidence="2 3">
    <name type="scientific">Saccharopolyspora flava</name>
    <dbReference type="NCBI Taxonomy" id="95161"/>
    <lineage>
        <taxon>Bacteria</taxon>
        <taxon>Bacillati</taxon>
        <taxon>Actinomycetota</taxon>
        <taxon>Actinomycetes</taxon>
        <taxon>Pseudonocardiales</taxon>
        <taxon>Pseudonocardiaceae</taxon>
        <taxon>Saccharopolyspora</taxon>
    </lineage>
</organism>
<name>A0A1I6SWB3_9PSEU</name>
<dbReference type="Gene3D" id="3.10.180.10">
    <property type="entry name" value="2,3-Dihydroxybiphenyl 1,2-Dioxygenase, domain 1"/>
    <property type="match status" value="1"/>
</dbReference>
<proteinExistence type="predicted"/>
<accession>A0A1I6SWB3</accession>
<dbReference type="Pfam" id="PF00903">
    <property type="entry name" value="Glyoxalase"/>
    <property type="match status" value="1"/>
</dbReference>
<keyword evidence="3" id="KW-1185">Reference proteome</keyword>
<reference evidence="3" key="1">
    <citation type="submission" date="2016-10" db="EMBL/GenBank/DDBJ databases">
        <authorList>
            <person name="Varghese N."/>
            <person name="Submissions S."/>
        </authorList>
    </citation>
    <scope>NUCLEOTIDE SEQUENCE [LARGE SCALE GENOMIC DNA]</scope>
    <source>
        <strain evidence="3">DSM 44771</strain>
    </source>
</reference>